<proteinExistence type="predicted"/>
<evidence type="ECO:0000313" key="1">
    <source>
        <dbReference type="EMBL" id="GAG54215.1"/>
    </source>
</evidence>
<sequence length="73" mass="8614">MSKFNDYFNRYNINDWEYGKLHEIWKGEMEASLDSSHQITDEEIGINTKCVDNNNENNKNSLDNVDKIKIACR</sequence>
<comment type="caution">
    <text evidence="1">The sequence shown here is derived from an EMBL/GenBank/DDBJ whole genome shotgun (WGS) entry which is preliminary data.</text>
</comment>
<protein>
    <submittedName>
        <fullName evidence="1">Uncharacterized protein</fullName>
    </submittedName>
</protein>
<dbReference type="EMBL" id="BART01005812">
    <property type="protein sequence ID" value="GAG54215.1"/>
    <property type="molecule type" value="Genomic_DNA"/>
</dbReference>
<name>X0YEC3_9ZZZZ</name>
<dbReference type="AlphaFoldDB" id="X0YEC3"/>
<reference evidence="1" key="1">
    <citation type="journal article" date="2014" name="Front. Microbiol.">
        <title>High frequency of phylogenetically diverse reductive dehalogenase-homologous genes in deep subseafloor sedimentary metagenomes.</title>
        <authorList>
            <person name="Kawai M."/>
            <person name="Futagami T."/>
            <person name="Toyoda A."/>
            <person name="Takaki Y."/>
            <person name="Nishi S."/>
            <person name="Hori S."/>
            <person name="Arai W."/>
            <person name="Tsubouchi T."/>
            <person name="Morono Y."/>
            <person name="Uchiyama I."/>
            <person name="Ito T."/>
            <person name="Fujiyama A."/>
            <person name="Inagaki F."/>
            <person name="Takami H."/>
        </authorList>
    </citation>
    <scope>NUCLEOTIDE SEQUENCE</scope>
    <source>
        <strain evidence="1">Expedition CK06-06</strain>
    </source>
</reference>
<gene>
    <name evidence="1" type="ORF">S01H4_13171</name>
</gene>
<organism evidence="1">
    <name type="scientific">marine sediment metagenome</name>
    <dbReference type="NCBI Taxonomy" id="412755"/>
    <lineage>
        <taxon>unclassified sequences</taxon>
        <taxon>metagenomes</taxon>
        <taxon>ecological metagenomes</taxon>
    </lineage>
</organism>
<accession>X0YEC3</accession>